<evidence type="ECO:0000313" key="3">
    <source>
        <dbReference type="Proteomes" id="UP000200980"/>
    </source>
</evidence>
<feature type="chain" id="PRO_5010535629" evidence="1">
    <location>
        <begin position="33"/>
        <end position="235"/>
    </location>
</feature>
<gene>
    <name evidence="2" type="ORF">AL01_05810</name>
</gene>
<dbReference type="RefSeq" id="WP_077396485.1">
    <property type="nucleotide sequence ID" value="NZ_JATM01000003.1"/>
</dbReference>
<dbReference type="Proteomes" id="UP000200980">
    <property type="component" value="Unassembled WGS sequence"/>
</dbReference>
<comment type="caution">
    <text evidence="2">The sequence shown here is derived from an EMBL/GenBank/DDBJ whole genome shotgun (WGS) entry which is preliminary data.</text>
</comment>
<name>A0A1S8GPG9_9PROT</name>
<evidence type="ECO:0000313" key="2">
    <source>
        <dbReference type="EMBL" id="OOL18315.1"/>
    </source>
</evidence>
<dbReference type="STRING" id="1539051.AL01_05810"/>
<protein>
    <submittedName>
        <fullName evidence="2">Uncharacterized protein</fullName>
    </submittedName>
</protein>
<proteinExistence type="predicted"/>
<dbReference type="OrthoDB" id="7271426at2"/>
<dbReference type="EMBL" id="JATM01000003">
    <property type="protein sequence ID" value="OOL18315.1"/>
    <property type="molecule type" value="Genomic_DNA"/>
</dbReference>
<organism evidence="2 3">
    <name type="scientific">Bombella intestini</name>
    <dbReference type="NCBI Taxonomy" id="1539051"/>
    <lineage>
        <taxon>Bacteria</taxon>
        <taxon>Pseudomonadati</taxon>
        <taxon>Pseudomonadota</taxon>
        <taxon>Alphaproteobacteria</taxon>
        <taxon>Acetobacterales</taxon>
        <taxon>Acetobacteraceae</taxon>
        <taxon>Bombella</taxon>
    </lineage>
</organism>
<keyword evidence="1" id="KW-0732">Signal</keyword>
<keyword evidence="3" id="KW-1185">Reference proteome</keyword>
<dbReference type="AlphaFoldDB" id="A0A1S8GPG9"/>
<accession>A0A1S8GPG9</accession>
<reference evidence="2 3" key="1">
    <citation type="journal article" date="2016" name="PLoS ONE">
        <title>Whole-Genome Sequence Analysis of Bombella intestini LMG 28161T, a Novel Acetic Acid Bacterium Isolated from the Crop of a Red-Tailed Bumble Bee, Bombus lapidarius.</title>
        <authorList>
            <person name="Li L."/>
            <person name="Illeghems K."/>
            <person name="Van Kerrebroeck S."/>
            <person name="Borremans W."/>
            <person name="Cleenwerck I."/>
            <person name="Smagghe G."/>
            <person name="De Vuyst L."/>
            <person name="Vandamme P."/>
        </authorList>
    </citation>
    <scope>NUCLEOTIDE SEQUENCE [LARGE SCALE GENOMIC DNA]</scope>
    <source>
        <strain evidence="2 3">R-52487</strain>
    </source>
</reference>
<evidence type="ECO:0000256" key="1">
    <source>
        <dbReference type="SAM" id="SignalP"/>
    </source>
</evidence>
<feature type="signal peptide" evidence="1">
    <location>
        <begin position="1"/>
        <end position="32"/>
    </location>
</feature>
<sequence length="235" mass="23818">MGASTTAILVRLLPATLVAGLLSASITSPAWGQSTPVAGYSPGARSATTANTMLDSVVGNTHSPIKKQTSLTGEVYRIAADGTVTAPNGLLVPPGGCQTPGTGPLPTSPKKTAPHTPYRFGTLRHGKGFETVTIGVSSQPNLTTSSPNAPRTHRATLNASFGPTGLYILPEPCHKTNPSDTALMLDAAASLASADGNAFTLAGNRSNEIPVNTAQLLPNGDVELRNSALSGAATP</sequence>